<dbReference type="RefSeq" id="WP_090437898.1">
    <property type="nucleotide sequence ID" value="NZ_FOHU01000001.1"/>
</dbReference>
<comment type="similarity">
    <text evidence="3">Belongs to the ribonuclease III family.</text>
</comment>
<keyword evidence="13 15" id="KW-0460">Magnesium</keyword>
<dbReference type="SUPFAM" id="SSF54768">
    <property type="entry name" value="dsRNA-binding domain-like"/>
    <property type="match status" value="1"/>
</dbReference>
<keyword evidence="10 15" id="KW-0479">Metal-binding</keyword>
<feature type="binding site" evidence="15">
    <location>
        <position position="130"/>
    </location>
    <ligand>
        <name>Mg(2+)</name>
        <dbReference type="ChEBI" id="CHEBI:18420"/>
    </ligand>
</feature>
<feature type="domain" description="RNase III" evidence="18">
    <location>
        <begin position="12"/>
        <end position="141"/>
    </location>
</feature>
<feature type="binding site" evidence="15">
    <location>
        <position position="127"/>
    </location>
    <ligand>
        <name>Mg(2+)</name>
        <dbReference type="ChEBI" id="CHEBI:18420"/>
    </ligand>
</feature>
<comment type="subcellular location">
    <subcellularLocation>
        <location evidence="2 15">Cytoplasm</location>
    </subcellularLocation>
</comment>
<proteinExistence type="inferred from homology"/>
<dbReference type="HAMAP" id="MF_00104">
    <property type="entry name" value="RNase_III"/>
    <property type="match status" value="1"/>
</dbReference>
<evidence type="ECO:0000256" key="7">
    <source>
        <dbReference type="ARBA" id="ARBA00022664"/>
    </source>
</evidence>
<keyword evidence="6 15" id="KW-0698">rRNA processing</keyword>
<keyword evidence="9 15" id="KW-0540">Nuclease</keyword>
<dbReference type="OrthoDB" id="9805026at2"/>
<dbReference type="FunFam" id="3.30.160.20:FF:000003">
    <property type="entry name" value="Ribonuclease 3"/>
    <property type="match status" value="1"/>
</dbReference>
<feature type="compositionally biased region" description="Basic and acidic residues" evidence="16">
    <location>
        <begin position="219"/>
        <end position="235"/>
    </location>
</feature>
<feature type="region of interest" description="Disordered" evidence="16">
    <location>
        <begin position="213"/>
        <end position="235"/>
    </location>
</feature>
<accession>A0A1H9YE69</accession>
<dbReference type="EC" id="3.1.26.3" evidence="15"/>
<feature type="binding site" evidence="15">
    <location>
        <position position="54"/>
    </location>
    <ligand>
        <name>Mg(2+)</name>
        <dbReference type="ChEBI" id="CHEBI:18420"/>
    </ligand>
</feature>
<dbReference type="GO" id="GO:0003725">
    <property type="term" value="F:double-stranded RNA binding"/>
    <property type="evidence" value="ECO:0007669"/>
    <property type="project" value="TreeGrafter"/>
</dbReference>
<feature type="active site" evidence="15">
    <location>
        <position position="58"/>
    </location>
</feature>
<dbReference type="InterPro" id="IPR014720">
    <property type="entry name" value="dsRBD_dom"/>
</dbReference>
<evidence type="ECO:0000256" key="11">
    <source>
        <dbReference type="ARBA" id="ARBA00022759"/>
    </source>
</evidence>
<keyword evidence="14 15" id="KW-0694">RNA-binding</keyword>
<dbReference type="GO" id="GO:0042802">
    <property type="term" value="F:identical protein binding"/>
    <property type="evidence" value="ECO:0007669"/>
    <property type="project" value="UniProtKB-ARBA"/>
</dbReference>
<evidence type="ECO:0000256" key="10">
    <source>
        <dbReference type="ARBA" id="ARBA00022723"/>
    </source>
</evidence>
<dbReference type="CDD" id="cd10845">
    <property type="entry name" value="DSRM_RNAse_III_family"/>
    <property type="match status" value="1"/>
</dbReference>
<keyword evidence="15" id="KW-0699">rRNA-binding</keyword>
<dbReference type="Gene3D" id="1.10.1520.10">
    <property type="entry name" value="Ribonuclease III domain"/>
    <property type="match status" value="1"/>
</dbReference>
<evidence type="ECO:0000313" key="19">
    <source>
        <dbReference type="EMBL" id="SES66775.1"/>
    </source>
</evidence>
<evidence type="ECO:0000256" key="15">
    <source>
        <dbReference type="HAMAP-Rule" id="MF_00104"/>
    </source>
</evidence>
<dbReference type="GO" id="GO:0008033">
    <property type="term" value="P:tRNA processing"/>
    <property type="evidence" value="ECO:0007669"/>
    <property type="project" value="UniProtKB-KW"/>
</dbReference>
<dbReference type="PROSITE" id="PS50137">
    <property type="entry name" value="DS_RBD"/>
    <property type="match status" value="1"/>
</dbReference>
<keyword evidence="8 15" id="KW-0819">tRNA processing</keyword>
<dbReference type="GO" id="GO:0004525">
    <property type="term" value="F:ribonuclease III activity"/>
    <property type="evidence" value="ECO:0007669"/>
    <property type="project" value="UniProtKB-UniRule"/>
</dbReference>
<dbReference type="EMBL" id="FOHU01000001">
    <property type="protein sequence ID" value="SES66775.1"/>
    <property type="molecule type" value="Genomic_DNA"/>
</dbReference>
<comment type="catalytic activity">
    <reaction evidence="1 15">
        <text>Endonucleolytic cleavage to 5'-phosphomonoester.</text>
        <dbReference type="EC" id="3.1.26.3"/>
    </reaction>
</comment>
<dbReference type="InterPro" id="IPR011907">
    <property type="entry name" value="RNase_III"/>
</dbReference>
<keyword evidence="11 15" id="KW-0255">Endonuclease</keyword>
<dbReference type="InterPro" id="IPR036389">
    <property type="entry name" value="RNase_III_sf"/>
</dbReference>
<keyword evidence="20" id="KW-1185">Reference proteome</keyword>
<dbReference type="PANTHER" id="PTHR11207:SF0">
    <property type="entry name" value="RIBONUCLEASE 3"/>
    <property type="match status" value="1"/>
</dbReference>
<dbReference type="PROSITE" id="PS50142">
    <property type="entry name" value="RNASE_3_2"/>
    <property type="match status" value="1"/>
</dbReference>
<evidence type="ECO:0000256" key="5">
    <source>
        <dbReference type="ARBA" id="ARBA00022490"/>
    </source>
</evidence>
<dbReference type="PANTHER" id="PTHR11207">
    <property type="entry name" value="RIBONUCLEASE III"/>
    <property type="match status" value="1"/>
</dbReference>
<dbReference type="GO" id="GO:0046872">
    <property type="term" value="F:metal ion binding"/>
    <property type="evidence" value="ECO:0007669"/>
    <property type="project" value="UniProtKB-KW"/>
</dbReference>
<evidence type="ECO:0000256" key="6">
    <source>
        <dbReference type="ARBA" id="ARBA00022552"/>
    </source>
</evidence>
<evidence type="ECO:0000259" key="18">
    <source>
        <dbReference type="PROSITE" id="PS50142"/>
    </source>
</evidence>
<evidence type="ECO:0000256" key="2">
    <source>
        <dbReference type="ARBA" id="ARBA00004496"/>
    </source>
</evidence>
<dbReference type="SMART" id="SM00535">
    <property type="entry name" value="RIBOc"/>
    <property type="match status" value="1"/>
</dbReference>
<dbReference type="FunFam" id="1.10.1520.10:FF:000001">
    <property type="entry name" value="Ribonuclease 3"/>
    <property type="match status" value="1"/>
</dbReference>
<evidence type="ECO:0000259" key="17">
    <source>
        <dbReference type="PROSITE" id="PS50137"/>
    </source>
</evidence>
<dbReference type="GO" id="GO:0006397">
    <property type="term" value="P:mRNA processing"/>
    <property type="evidence" value="ECO:0007669"/>
    <property type="project" value="UniProtKB-UniRule"/>
</dbReference>
<dbReference type="GO" id="GO:0006364">
    <property type="term" value="P:rRNA processing"/>
    <property type="evidence" value="ECO:0007669"/>
    <property type="project" value="UniProtKB-UniRule"/>
</dbReference>
<dbReference type="GO" id="GO:0019843">
    <property type="term" value="F:rRNA binding"/>
    <property type="evidence" value="ECO:0007669"/>
    <property type="project" value="UniProtKB-KW"/>
</dbReference>
<dbReference type="GO" id="GO:0010468">
    <property type="term" value="P:regulation of gene expression"/>
    <property type="evidence" value="ECO:0007669"/>
    <property type="project" value="TreeGrafter"/>
</dbReference>
<evidence type="ECO:0000256" key="12">
    <source>
        <dbReference type="ARBA" id="ARBA00022801"/>
    </source>
</evidence>
<dbReference type="Proteomes" id="UP000199568">
    <property type="component" value="Unassembled WGS sequence"/>
</dbReference>
<comment type="function">
    <text evidence="15">Digests double-stranded RNA. Involved in the processing of primary rRNA transcript to yield the immediate precursors to the large and small rRNAs (23S and 16S). Processes some mRNAs, and tRNAs when they are encoded in the rRNA operon. Processes pre-crRNA and tracrRNA of type II CRISPR loci if present in the organism.</text>
</comment>
<organism evidence="19 20">
    <name type="scientific">Natronincola peptidivorans</name>
    <dbReference type="NCBI Taxonomy" id="426128"/>
    <lineage>
        <taxon>Bacteria</taxon>
        <taxon>Bacillati</taxon>
        <taxon>Bacillota</taxon>
        <taxon>Clostridia</taxon>
        <taxon>Peptostreptococcales</taxon>
        <taxon>Natronincolaceae</taxon>
        <taxon>Natronincola</taxon>
    </lineage>
</organism>
<evidence type="ECO:0000256" key="3">
    <source>
        <dbReference type="ARBA" id="ARBA00010183"/>
    </source>
</evidence>
<dbReference type="SMART" id="SM00358">
    <property type="entry name" value="DSRM"/>
    <property type="match status" value="1"/>
</dbReference>
<sequence length="235" mass="26530">MTYINRDTDDQIMILQKILNYNFTNSKILREALTHSSFANESKNKKIKYNERLEFLGDAVLSLVVSEYIFSKYNHLPEGELTKVRANVVCEPSLAAKAREIKLGEFLFLGKGEAFTGGRQRESILADAFEAIIGAIYIDGGIECAKEFILHYLLESIELASKGILFRDYKTLLQELLQSKTSKKITYHVVKEYGPDHNKKFDVEVLIGDKVIGRGSGKSKKEAEQRAAEEAIKKG</sequence>
<evidence type="ECO:0000313" key="20">
    <source>
        <dbReference type="Proteomes" id="UP000199568"/>
    </source>
</evidence>
<dbReference type="GO" id="GO:0005737">
    <property type="term" value="C:cytoplasm"/>
    <property type="evidence" value="ECO:0007669"/>
    <property type="project" value="UniProtKB-SubCell"/>
</dbReference>
<evidence type="ECO:0000256" key="16">
    <source>
        <dbReference type="SAM" id="MobiDB-lite"/>
    </source>
</evidence>
<evidence type="ECO:0000256" key="4">
    <source>
        <dbReference type="ARBA" id="ARBA00011738"/>
    </source>
</evidence>
<evidence type="ECO:0000256" key="1">
    <source>
        <dbReference type="ARBA" id="ARBA00000109"/>
    </source>
</evidence>
<evidence type="ECO:0000256" key="9">
    <source>
        <dbReference type="ARBA" id="ARBA00022722"/>
    </source>
</evidence>
<dbReference type="STRING" id="426128.SAMN05660297_00164"/>
<dbReference type="CDD" id="cd00593">
    <property type="entry name" value="RIBOc"/>
    <property type="match status" value="1"/>
</dbReference>
<name>A0A1H9YE69_9FIRM</name>
<keyword evidence="12 15" id="KW-0378">Hydrolase</keyword>
<evidence type="ECO:0000256" key="8">
    <source>
        <dbReference type="ARBA" id="ARBA00022694"/>
    </source>
</evidence>
<dbReference type="PROSITE" id="PS00517">
    <property type="entry name" value="RNASE_3_1"/>
    <property type="match status" value="1"/>
</dbReference>
<feature type="active site" evidence="15">
    <location>
        <position position="130"/>
    </location>
</feature>
<dbReference type="NCBIfam" id="TIGR02191">
    <property type="entry name" value="RNaseIII"/>
    <property type="match status" value="1"/>
</dbReference>
<keyword evidence="5 15" id="KW-0963">Cytoplasm</keyword>
<comment type="subunit">
    <text evidence="4 15">Homodimer.</text>
</comment>
<evidence type="ECO:0000256" key="14">
    <source>
        <dbReference type="ARBA" id="ARBA00022884"/>
    </source>
</evidence>
<keyword evidence="7 15" id="KW-0507">mRNA processing</keyword>
<reference evidence="19 20" key="1">
    <citation type="submission" date="2016-10" db="EMBL/GenBank/DDBJ databases">
        <authorList>
            <person name="de Groot N.N."/>
        </authorList>
    </citation>
    <scope>NUCLEOTIDE SEQUENCE [LARGE SCALE GENOMIC DNA]</scope>
    <source>
        <strain evidence="19 20">DSM 18979</strain>
    </source>
</reference>
<evidence type="ECO:0000256" key="13">
    <source>
        <dbReference type="ARBA" id="ARBA00022842"/>
    </source>
</evidence>
<comment type="cofactor">
    <cofactor evidence="15">
        <name>Mg(2+)</name>
        <dbReference type="ChEBI" id="CHEBI:18420"/>
    </cofactor>
</comment>
<dbReference type="Pfam" id="PF00035">
    <property type="entry name" value="dsrm"/>
    <property type="match status" value="1"/>
</dbReference>
<feature type="domain" description="DRBM" evidence="17">
    <location>
        <begin position="168"/>
        <end position="235"/>
    </location>
</feature>
<protein>
    <recommendedName>
        <fullName evidence="15">Ribonuclease 3</fullName>
        <ecNumber evidence="15">3.1.26.3</ecNumber>
    </recommendedName>
    <alternativeName>
        <fullName evidence="15">Ribonuclease III</fullName>
        <shortName evidence="15">RNase III</shortName>
    </alternativeName>
</protein>
<dbReference type="Gene3D" id="3.30.160.20">
    <property type="match status" value="1"/>
</dbReference>
<dbReference type="Pfam" id="PF14622">
    <property type="entry name" value="Ribonucleas_3_3"/>
    <property type="match status" value="1"/>
</dbReference>
<gene>
    <name evidence="15" type="primary">rnc</name>
    <name evidence="19" type="ORF">SAMN05660297_00164</name>
</gene>
<dbReference type="AlphaFoldDB" id="A0A1H9YE69"/>
<dbReference type="SUPFAM" id="SSF69065">
    <property type="entry name" value="RNase III domain-like"/>
    <property type="match status" value="1"/>
</dbReference>
<dbReference type="InterPro" id="IPR000999">
    <property type="entry name" value="RNase_III_dom"/>
</dbReference>